<evidence type="ECO:0000313" key="2">
    <source>
        <dbReference type="EMBL" id="TCP40527.1"/>
    </source>
</evidence>
<dbReference type="SUPFAM" id="SSF53795">
    <property type="entry name" value="PEP carboxykinase-like"/>
    <property type="match status" value="1"/>
</dbReference>
<dbReference type="Proteomes" id="UP000294835">
    <property type="component" value="Unassembled WGS sequence"/>
</dbReference>
<dbReference type="GO" id="GO:0000155">
    <property type="term" value="F:phosphorelay sensor kinase activity"/>
    <property type="evidence" value="ECO:0007669"/>
    <property type="project" value="InterPro"/>
</dbReference>
<sequence length="143" mass="14875">MAGPGDPVTVHASCVAADGRAVLILGGSGAGKSALALQLIALGARLVADDRTILSAGAGGLMARAPDAIRGRIEARFVGLLAAPVQAEAPVALAVDLDRPETERLPPRREARFLERAVPLLHRVDQPYFPAAILLHLTHGRTD</sequence>
<dbReference type="Gene3D" id="3.40.50.300">
    <property type="entry name" value="P-loop containing nucleotide triphosphate hydrolases"/>
    <property type="match status" value="1"/>
</dbReference>
<accession>A0A4R2PWZ8</accession>
<reference evidence="2 3" key="1">
    <citation type="submission" date="2019-03" db="EMBL/GenBank/DDBJ databases">
        <title>Genomic Encyclopedia of Type Strains, Phase IV (KMG-IV): sequencing the most valuable type-strain genomes for metagenomic binning, comparative biology and taxonomic classification.</title>
        <authorList>
            <person name="Goeker M."/>
        </authorList>
    </citation>
    <scope>NUCLEOTIDE SEQUENCE [LARGE SCALE GENOMIC DNA]</scope>
    <source>
        <strain evidence="2 3">DSM 18063</strain>
    </source>
</reference>
<keyword evidence="2" id="KW-0418">Kinase</keyword>
<protein>
    <submittedName>
        <fullName evidence="2">Hpr(Ser) kinase/phosphatase</fullName>
    </submittedName>
</protein>
<dbReference type="GO" id="GO:0005524">
    <property type="term" value="F:ATP binding"/>
    <property type="evidence" value="ECO:0007669"/>
    <property type="project" value="InterPro"/>
</dbReference>
<dbReference type="OrthoDB" id="8326226at2"/>
<keyword evidence="3" id="KW-1185">Reference proteome</keyword>
<name>A0A4R2PWZ8_9RHOB</name>
<proteinExistence type="predicted"/>
<evidence type="ECO:0000313" key="3">
    <source>
        <dbReference type="Proteomes" id="UP000294835"/>
    </source>
</evidence>
<keyword evidence="2" id="KW-0808">Transferase</keyword>
<dbReference type="RefSeq" id="WP_132462580.1">
    <property type="nucleotide sequence ID" value="NZ_SLXP01000007.1"/>
</dbReference>
<dbReference type="AlphaFoldDB" id="A0A4R2PWZ8"/>
<evidence type="ECO:0000259" key="1">
    <source>
        <dbReference type="Pfam" id="PF07475"/>
    </source>
</evidence>
<dbReference type="EMBL" id="SLXP01000007">
    <property type="protein sequence ID" value="TCP40527.1"/>
    <property type="molecule type" value="Genomic_DNA"/>
</dbReference>
<dbReference type="InterPro" id="IPR027417">
    <property type="entry name" value="P-loop_NTPase"/>
</dbReference>
<feature type="domain" description="HPr kinase/phosphorylase C-terminal" evidence="1">
    <location>
        <begin position="8"/>
        <end position="82"/>
    </location>
</feature>
<dbReference type="InterPro" id="IPR011104">
    <property type="entry name" value="Hpr_kin/Pase_C"/>
</dbReference>
<dbReference type="Pfam" id="PF07475">
    <property type="entry name" value="Hpr_kinase_C"/>
    <property type="match status" value="1"/>
</dbReference>
<gene>
    <name evidence="2" type="ORF">EV662_107138</name>
</gene>
<comment type="caution">
    <text evidence="2">The sequence shown here is derived from an EMBL/GenBank/DDBJ whole genome shotgun (WGS) entry which is preliminary data.</text>
</comment>
<dbReference type="CDD" id="cd01918">
    <property type="entry name" value="HprK_C"/>
    <property type="match status" value="1"/>
</dbReference>
<organism evidence="2 3">
    <name type="scientific">Rhodovulum marinum</name>
    <dbReference type="NCBI Taxonomy" id="320662"/>
    <lineage>
        <taxon>Bacteria</taxon>
        <taxon>Pseudomonadati</taxon>
        <taxon>Pseudomonadota</taxon>
        <taxon>Alphaproteobacteria</taxon>
        <taxon>Rhodobacterales</taxon>
        <taxon>Paracoccaceae</taxon>
        <taxon>Rhodovulum</taxon>
    </lineage>
</organism>
<dbReference type="GO" id="GO:0006109">
    <property type="term" value="P:regulation of carbohydrate metabolic process"/>
    <property type="evidence" value="ECO:0007669"/>
    <property type="project" value="InterPro"/>
</dbReference>